<name>A0A6L2KHC6_TANCI</name>
<protein>
    <submittedName>
        <fullName evidence="2">Uncharacterized protein</fullName>
    </submittedName>
</protein>
<proteinExistence type="predicted"/>
<feature type="region of interest" description="Disordered" evidence="1">
    <location>
        <begin position="61"/>
        <end position="125"/>
    </location>
</feature>
<evidence type="ECO:0000313" key="2">
    <source>
        <dbReference type="EMBL" id="GEU48891.1"/>
    </source>
</evidence>
<sequence>MYVLYASSNSELSRFRRLNCEGVLEDKDPEDKSLKNRRDSLKLISLSSYLEDTQRNIQLAVKGSHSSLDEETRKSQHLPKGTTTDPKDSRGNDQPADNGLPFTIFDEGTGKTKPLPEWPREDKDSERLKPLVDVESQTLLFFISHRLMLTLLLSDDELIKESNDDVFEAGDEMDEDIQQADKEETQDTDASNSESFSCSETFKPYDNYMPITERQLVRNLQHFSEVLYDQETMSNLDKISKAGVDERAKLLKSLNRLSKTLEADFALKKEMKKMAESNTIISRNVTNLTKMLRNAQLLEGMSSSTPSGGASIPTATHPEVHASVVIDITPHEQPESSLVASKANIRKRIATNDTESPQKLVKASIIVRPSLDEPVRVPYMIYRKIGTNRRNFDVHNPFKFADFRITKIDELSPIIEKKKNKIIALLAPPQTQSQSSGRKRKHMELEPKIKIPGLECNRSLPEGVPFVNNMVY</sequence>
<reference evidence="2" key="1">
    <citation type="journal article" date="2019" name="Sci. Rep.">
        <title>Draft genome of Tanacetum cinerariifolium, the natural source of mosquito coil.</title>
        <authorList>
            <person name="Yamashiro T."/>
            <person name="Shiraishi A."/>
            <person name="Satake H."/>
            <person name="Nakayama K."/>
        </authorList>
    </citation>
    <scope>NUCLEOTIDE SEQUENCE</scope>
</reference>
<accession>A0A6L2KHC6</accession>
<evidence type="ECO:0000256" key="1">
    <source>
        <dbReference type="SAM" id="MobiDB-lite"/>
    </source>
</evidence>
<dbReference type="AlphaFoldDB" id="A0A6L2KHC6"/>
<gene>
    <name evidence="2" type="ORF">Tci_020869</name>
</gene>
<dbReference type="EMBL" id="BKCJ010002487">
    <property type="protein sequence ID" value="GEU48891.1"/>
    <property type="molecule type" value="Genomic_DNA"/>
</dbReference>
<organism evidence="2">
    <name type="scientific">Tanacetum cinerariifolium</name>
    <name type="common">Dalmatian daisy</name>
    <name type="synonym">Chrysanthemum cinerariifolium</name>
    <dbReference type="NCBI Taxonomy" id="118510"/>
    <lineage>
        <taxon>Eukaryota</taxon>
        <taxon>Viridiplantae</taxon>
        <taxon>Streptophyta</taxon>
        <taxon>Embryophyta</taxon>
        <taxon>Tracheophyta</taxon>
        <taxon>Spermatophyta</taxon>
        <taxon>Magnoliopsida</taxon>
        <taxon>eudicotyledons</taxon>
        <taxon>Gunneridae</taxon>
        <taxon>Pentapetalae</taxon>
        <taxon>asterids</taxon>
        <taxon>campanulids</taxon>
        <taxon>Asterales</taxon>
        <taxon>Asteraceae</taxon>
        <taxon>Asteroideae</taxon>
        <taxon>Anthemideae</taxon>
        <taxon>Anthemidinae</taxon>
        <taxon>Tanacetum</taxon>
    </lineage>
</organism>
<comment type="caution">
    <text evidence="2">The sequence shown here is derived from an EMBL/GenBank/DDBJ whole genome shotgun (WGS) entry which is preliminary data.</text>
</comment>